<reference evidence="1" key="1">
    <citation type="submission" date="2018-05" db="EMBL/GenBank/DDBJ databases">
        <authorList>
            <person name="Lanie J.A."/>
            <person name="Ng W.-L."/>
            <person name="Kazmierczak K.M."/>
            <person name="Andrzejewski T.M."/>
            <person name="Davidsen T.M."/>
            <person name="Wayne K.J."/>
            <person name="Tettelin H."/>
            <person name="Glass J.I."/>
            <person name="Rusch D."/>
            <person name="Podicherti R."/>
            <person name="Tsui H.-C.T."/>
            <person name="Winkler M.E."/>
        </authorList>
    </citation>
    <scope>NUCLEOTIDE SEQUENCE</scope>
</reference>
<accession>A0A381UNQ5</accession>
<dbReference type="AlphaFoldDB" id="A0A381UNQ5"/>
<name>A0A381UNQ5_9ZZZZ</name>
<protein>
    <submittedName>
        <fullName evidence="1">Uncharacterized protein</fullName>
    </submittedName>
</protein>
<gene>
    <name evidence="1" type="ORF">METZ01_LOCUS82649</name>
</gene>
<evidence type="ECO:0000313" key="1">
    <source>
        <dbReference type="EMBL" id="SVA29795.1"/>
    </source>
</evidence>
<dbReference type="EMBL" id="UINC01006813">
    <property type="protein sequence ID" value="SVA29795.1"/>
    <property type="molecule type" value="Genomic_DNA"/>
</dbReference>
<proteinExistence type="predicted"/>
<sequence length="29" mass="3542">MIYWNYLAKYGSYFVKILEATRDIIAYHV</sequence>
<organism evidence="1">
    <name type="scientific">marine metagenome</name>
    <dbReference type="NCBI Taxonomy" id="408172"/>
    <lineage>
        <taxon>unclassified sequences</taxon>
        <taxon>metagenomes</taxon>
        <taxon>ecological metagenomes</taxon>
    </lineage>
</organism>